<dbReference type="RefSeq" id="WP_146866733.1">
    <property type="nucleotide sequence ID" value="NZ_BJTZ01000057.1"/>
</dbReference>
<evidence type="ECO:0000313" key="1">
    <source>
        <dbReference type="EMBL" id="GEK16045.1"/>
    </source>
</evidence>
<reference evidence="1 2" key="1">
    <citation type="submission" date="2019-07" db="EMBL/GenBank/DDBJ databases">
        <title>Whole genome shotgun sequence of Aliivibrio fischeri NBRC 101058.</title>
        <authorList>
            <person name="Hosoyama A."/>
            <person name="Uohara A."/>
            <person name="Ohji S."/>
            <person name="Ichikawa N."/>
        </authorList>
    </citation>
    <scope>NUCLEOTIDE SEQUENCE [LARGE SCALE GENOMIC DNA]</scope>
    <source>
        <strain evidence="1 2">NBRC 101058</strain>
    </source>
</reference>
<sequence length="369" mass="40888">MELATLALLSLNELKKHQRLHPAPFEKIVISNQRLTRYYGQNNAVCYGEWVRDVLDKPTQLSIYLEQKEMNAWYGCAMDEDGVLIERIGSFALLCDVLAYDLHQASTIYITHELPSQPDGIKDKDVRAVTLPSNDEEALAPYQLTKHQFKKPLLLACLGLAGALLGVGGYVMAPDSPAPQRVAVPLSEEMRYQAQYHTSVLPNVAIIDARNALLSTTLFPHGVNANTVSFQNGQLSLPITMEPSANLNEWQQWLDNHAAFLAHYEAQTLTLTPTMHTGELPRYDMNVQHDVVQRLHSMGIGVLQNTQDKRVGALLINQYQLSATVPLGSLNILSEILNHPMISLDAISLTLNDTMTVTGTIGITLQGIK</sequence>
<dbReference type="Proteomes" id="UP000321787">
    <property type="component" value="Unassembled WGS sequence"/>
</dbReference>
<organism evidence="1 2">
    <name type="scientific">Aliivibrio fischeri</name>
    <name type="common">Vibrio fischeri</name>
    <dbReference type="NCBI Taxonomy" id="668"/>
    <lineage>
        <taxon>Bacteria</taxon>
        <taxon>Pseudomonadati</taxon>
        <taxon>Pseudomonadota</taxon>
        <taxon>Gammaproteobacteria</taxon>
        <taxon>Vibrionales</taxon>
        <taxon>Vibrionaceae</taxon>
        <taxon>Aliivibrio</taxon>
    </lineage>
</organism>
<protein>
    <submittedName>
        <fullName evidence="1">Uncharacterized protein</fullName>
    </submittedName>
</protein>
<accession>A0A510UT71</accession>
<comment type="caution">
    <text evidence="1">The sequence shown here is derived from an EMBL/GenBank/DDBJ whole genome shotgun (WGS) entry which is preliminary data.</text>
</comment>
<name>A0A510UT71_ALIFS</name>
<evidence type="ECO:0000313" key="2">
    <source>
        <dbReference type="Proteomes" id="UP000321787"/>
    </source>
</evidence>
<dbReference type="EMBL" id="BJTZ01000057">
    <property type="protein sequence ID" value="GEK16045.1"/>
    <property type="molecule type" value="Genomic_DNA"/>
</dbReference>
<gene>
    <name evidence="1" type="ORF">AFI02nite_40810</name>
</gene>
<dbReference type="AlphaFoldDB" id="A0A510UT71"/>
<proteinExistence type="predicted"/>